<protein>
    <recommendedName>
        <fullName evidence="2">Response regulatory domain-containing protein</fullName>
    </recommendedName>
</protein>
<dbReference type="SUPFAM" id="SSF52172">
    <property type="entry name" value="CheY-like"/>
    <property type="match status" value="1"/>
</dbReference>
<dbReference type="EMBL" id="FWFN01000007">
    <property type="protein sequence ID" value="SLN65917.1"/>
    <property type="molecule type" value="Genomic_DNA"/>
</dbReference>
<sequence length="146" mass="15871">MGSVTDIMGKCPHPREELEHWPEGKVHALIVESEPNLGWMWKRHLDRLGVATCLAHGQDAAAAFLQRVPFDVIVLDLVLERGSALAIADLANYRQPDAKVIFVTNTSFFSDGSIFQHATNACALVNSAAPPSDLAALVEHYGSAPR</sequence>
<dbReference type="InterPro" id="IPR001789">
    <property type="entry name" value="Sig_transdc_resp-reg_receiver"/>
</dbReference>
<organism evidence="3 4">
    <name type="scientific">Pseudooceanicola marinus</name>
    <dbReference type="NCBI Taxonomy" id="396013"/>
    <lineage>
        <taxon>Bacteria</taxon>
        <taxon>Pseudomonadati</taxon>
        <taxon>Pseudomonadota</taxon>
        <taxon>Alphaproteobacteria</taxon>
        <taxon>Rhodobacterales</taxon>
        <taxon>Paracoccaceae</taxon>
        <taxon>Pseudooceanicola</taxon>
    </lineage>
</organism>
<gene>
    <name evidence="3" type="ORF">PSM7751_03397</name>
</gene>
<evidence type="ECO:0000259" key="2">
    <source>
        <dbReference type="PROSITE" id="PS50110"/>
    </source>
</evidence>
<dbReference type="GO" id="GO:0000160">
    <property type="term" value="P:phosphorelay signal transduction system"/>
    <property type="evidence" value="ECO:0007669"/>
    <property type="project" value="InterPro"/>
</dbReference>
<accession>A0A1X6ZZA4</accession>
<feature type="modified residue" description="4-aspartylphosphate" evidence="1">
    <location>
        <position position="76"/>
    </location>
</feature>
<keyword evidence="1" id="KW-0597">Phosphoprotein</keyword>
<feature type="domain" description="Response regulatory" evidence="2">
    <location>
        <begin position="27"/>
        <end position="142"/>
    </location>
</feature>
<dbReference type="AlphaFoldDB" id="A0A1X6ZZA4"/>
<evidence type="ECO:0000256" key="1">
    <source>
        <dbReference type="PROSITE-ProRule" id="PRU00169"/>
    </source>
</evidence>
<dbReference type="Gene3D" id="3.40.50.2300">
    <property type="match status" value="1"/>
</dbReference>
<evidence type="ECO:0000313" key="3">
    <source>
        <dbReference type="EMBL" id="SLN65917.1"/>
    </source>
</evidence>
<dbReference type="CDD" id="cd00156">
    <property type="entry name" value="REC"/>
    <property type="match status" value="1"/>
</dbReference>
<dbReference type="PROSITE" id="PS50110">
    <property type="entry name" value="RESPONSE_REGULATORY"/>
    <property type="match status" value="1"/>
</dbReference>
<dbReference type="InterPro" id="IPR011006">
    <property type="entry name" value="CheY-like_superfamily"/>
</dbReference>
<dbReference type="Proteomes" id="UP000193963">
    <property type="component" value="Unassembled WGS sequence"/>
</dbReference>
<reference evidence="3 4" key="1">
    <citation type="submission" date="2017-03" db="EMBL/GenBank/DDBJ databases">
        <authorList>
            <person name="Afonso C.L."/>
            <person name="Miller P.J."/>
            <person name="Scott M.A."/>
            <person name="Spackman E."/>
            <person name="Goraichik I."/>
            <person name="Dimitrov K.M."/>
            <person name="Suarez D.L."/>
            <person name="Swayne D.E."/>
        </authorList>
    </citation>
    <scope>NUCLEOTIDE SEQUENCE [LARGE SCALE GENOMIC DNA]</scope>
    <source>
        <strain evidence="3 4">CECT 7751</strain>
    </source>
</reference>
<evidence type="ECO:0000313" key="4">
    <source>
        <dbReference type="Proteomes" id="UP000193963"/>
    </source>
</evidence>
<name>A0A1X6ZZA4_9RHOB</name>
<keyword evidence="4" id="KW-1185">Reference proteome</keyword>
<proteinExistence type="predicted"/>